<proteinExistence type="predicted"/>
<organism evidence="2 3">
    <name type="scientific">Mycobacterium marinum (strain ATCC BAA-535 / M)</name>
    <dbReference type="NCBI Taxonomy" id="216594"/>
    <lineage>
        <taxon>Bacteria</taxon>
        <taxon>Bacillati</taxon>
        <taxon>Actinomycetota</taxon>
        <taxon>Actinomycetes</taxon>
        <taxon>Mycobacteriales</taxon>
        <taxon>Mycobacteriaceae</taxon>
        <taxon>Mycobacterium</taxon>
        <taxon>Mycobacterium ulcerans group</taxon>
    </lineage>
</organism>
<evidence type="ECO:0000313" key="3">
    <source>
        <dbReference type="Proteomes" id="UP000001190"/>
    </source>
</evidence>
<evidence type="ECO:0000256" key="1">
    <source>
        <dbReference type="SAM" id="MobiDB-lite"/>
    </source>
</evidence>
<gene>
    <name evidence="2" type="ordered locus">MMAR_0193</name>
</gene>
<protein>
    <submittedName>
        <fullName evidence="2">Uncharacterized protein</fullName>
    </submittedName>
</protein>
<dbReference type="Proteomes" id="UP000001190">
    <property type="component" value="Chromosome"/>
</dbReference>
<reference evidence="2 3" key="1">
    <citation type="journal article" date="2008" name="Genome Res.">
        <title>Insights from the complete genome sequence of Mycobacterium marinum on the evolution of Mycobacterium tuberculosis.</title>
        <authorList>
            <person name="Stinear T.P."/>
            <person name="Seemann T."/>
            <person name="Harrison P.F."/>
            <person name="Jenkin G.A."/>
            <person name="Davies J.K."/>
            <person name="Johnson P.D."/>
            <person name="Abdellah Z."/>
            <person name="Arrowsmith C."/>
            <person name="Chillingworth T."/>
            <person name="Churcher C."/>
            <person name="Clarke K."/>
            <person name="Cronin A."/>
            <person name="Davis P."/>
            <person name="Goodhead I."/>
            <person name="Holroyd N."/>
            <person name="Jagels K."/>
            <person name="Lord A."/>
            <person name="Moule S."/>
            <person name="Mungall K."/>
            <person name="Norbertczak H."/>
            <person name="Quail M.A."/>
            <person name="Rabbinowitsch E."/>
            <person name="Walker D."/>
            <person name="White B."/>
            <person name="Whitehead S."/>
            <person name="Small P.L."/>
            <person name="Brosch R."/>
            <person name="Ramakrishnan L."/>
            <person name="Fischbach M.A."/>
            <person name="Parkhill J."/>
            <person name="Cole S.T."/>
        </authorList>
    </citation>
    <scope>NUCLEOTIDE SEQUENCE [LARGE SCALE GENOMIC DNA]</scope>
    <source>
        <strain evidence="3">ATCC BAA-535 / M</strain>
    </source>
</reference>
<dbReference type="HOGENOM" id="CLU_2700800_0_0_11"/>
<dbReference type="STRING" id="216594.MMAR_0193"/>
<evidence type="ECO:0000313" key="2">
    <source>
        <dbReference type="EMBL" id="ACC38662.1"/>
    </source>
</evidence>
<dbReference type="AlphaFoldDB" id="B2HKF7"/>
<keyword evidence="3" id="KW-1185">Reference proteome</keyword>
<feature type="region of interest" description="Disordered" evidence="1">
    <location>
        <begin position="29"/>
        <end position="49"/>
    </location>
</feature>
<accession>B2HKF7</accession>
<name>B2HKF7_MYCMM</name>
<dbReference type="KEGG" id="mmi:MMAR_0193"/>
<sequence>MRRIMIFVIPNRRRDPEQCNRDRRAIAQAPDSSVCASPLDHARGSGRQRTNKKILGITNVVAAEHESTVRRAT</sequence>
<dbReference type="EMBL" id="CP000854">
    <property type="protein sequence ID" value="ACC38662.1"/>
    <property type="molecule type" value="Genomic_DNA"/>
</dbReference>